<dbReference type="EMBL" id="JAJEWP010000001">
    <property type="protein sequence ID" value="MCC2616021.1"/>
    <property type="molecule type" value="Genomic_DNA"/>
</dbReference>
<keyword evidence="8 13" id="KW-0472">Membrane</keyword>
<keyword evidence="11 13" id="KW-0998">Cell outer membrane</keyword>
<feature type="signal peptide" evidence="14">
    <location>
        <begin position="1"/>
        <end position="20"/>
    </location>
</feature>
<evidence type="ECO:0000313" key="16">
    <source>
        <dbReference type="Proteomes" id="UP001520878"/>
    </source>
</evidence>
<dbReference type="NCBIfam" id="TIGR00548">
    <property type="entry name" value="lolB"/>
    <property type="match status" value="1"/>
</dbReference>
<dbReference type="RefSeq" id="WP_229158577.1">
    <property type="nucleotide sequence ID" value="NZ_JAJEWP010000001.1"/>
</dbReference>
<dbReference type="PROSITE" id="PS51257">
    <property type="entry name" value="PROKAR_LIPOPROTEIN"/>
    <property type="match status" value="1"/>
</dbReference>
<dbReference type="InterPro" id="IPR004565">
    <property type="entry name" value="OM_lipoprot_LolB"/>
</dbReference>
<keyword evidence="10 13" id="KW-0143">Chaperone</keyword>
<dbReference type="Proteomes" id="UP001520878">
    <property type="component" value="Unassembled WGS sequence"/>
</dbReference>
<keyword evidence="7 13" id="KW-0653">Protein transport</keyword>
<organism evidence="15 16">
    <name type="scientific">Fluctibacter halophilus</name>
    <dbReference type="NCBI Taxonomy" id="226011"/>
    <lineage>
        <taxon>Bacteria</taxon>
        <taxon>Pseudomonadati</taxon>
        <taxon>Pseudomonadota</taxon>
        <taxon>Gammaproteobacteria</taxon>
        <taxon>Alteromonadales</taxon>
        <taxon>Alteromonadaceae</taxon>
        <taxon>Fluctibacter</taxon>
    </lineage>
</organism>
<comment type="similarity">
    <text evidence="2 13">Belongs to the LolB family.</text>
</comment>
<dbReference type="HAMAP" id="MF_00233">
    <property type="entry name" value="LolB"/>
    <property type="match status" value="1"/>
</dbReference>
<keyword evidence="9 13" id="KW-0564">Palmitate</keyword>
<gene>
    <name evidence="13 15" type="primary">lolB</name>
    <name evidence="15" type="ORF">LJ739_07185</name>
</gene>
<dbReference type="Pfam" id="PF03550">
    <property type="entry name" value="LolB"/>
    <property type="match status" value="1"/>
</dbReference>
<evidence type="ECO:0000256" key="5">
    <source>
        <dbReference type="ARBA" id="ARBA00022448"/>
    </source>
</evidence>
<evidence type="ECO:0000256" key="2">
    <source>
        <dbReference type="ARBA" id="ARBA00009696"/>
    </source>
</evidence>
<proteinExistence type="inferred from homology"/>
<evidence type="ECO:0000256" key="13">
    <source>
        <dbReference type="HAMAP-Rule" id="MF_00233"/>
    </source>
</evidence>
<evidence type="ECO:0000256" key="12">
    <source>
        <dbReference type="ARBA" id="ARBA00023288"/>
    </source>
</evidence>
<feature type="chain" id="PRO_5047488717" description="Outer-membrane lipoprotein LolB" evidence="14">
    <location>
        <begin position="21"/>
        <end position="200"/>
    </location>
</feature>
<keyword evidence="16" id="KW-1185">Reference proteome</keyword>
<dbReference type="InterPro" id="IPR029046">
    <property type="entry name" value="LolA/LolB/LppX"/>
</dbReference>
<keyword evidence="6 13" id="KW-0732">Signal</keyword>
<sequence length="200" mass="22997">MHAFRLAIITLVINLLAACAQRPPPQVLDQPLHQQQLASIINWQLNGRLAFKSPEDKFSATLNWQQQNQQFELALTSFIGSTLMEMSGQPGLVTLDVDDQRYLDSNASALLRRITGWQIPVNQLPQWIKGQALANDMVEYDEFGRIQRLLPGCSECAQWEIRYNGFQRVGEVWLPGDIRLVNLDDPRNSIKIRVNEWRMR</sequence>
<comment type="function">
    <text evidence="13">Plays a critical role in the incorporation of lipoproteins in the outer membrane after they are released by the LolA protein.</text>
</comment>
<evidence type="ECO:0000256" key="10">
    <source>
        <dbReference type="ARBA" id="ARBA00023186"/>
    </source>
</evidence>
<dbReference type="CDD" id="cd16326">
    <property type="entry name" value="LolB"/>
    <property type="match status" value="1"/>
</dbReference>
<reference evidence="15 16" key="1">
    <citation type="submission" date="2021-10" db="EMBL/GenBank/DDBJ databases">
        <title>Draft genome of Aestuariibacter halophilus JC2043.</title>
        <authorList>
            <person name="Emsley S.A."/>
            <person name="Pfannmuller K.M."/>
            <person name="Ushijima B."/>
            <person name="Saw J.H."/>
            <person name="Videau P."/>
        </authorList>
    </citation>
    <scope>NUCLEOTIDE SEQUENCE [LARGE SCALE GENOMIC DNA]</scope>
    <source>
        <strain evidence="15 16">JC2043</strain>
    </source>
</reference>
<dbReference type="Gene3D" id="2.50.20.10">
    <property type="entry name" value="Lipoprotein localisation LolA/LolB/LppX"/>
    <property type="match status" value="1"/>
</dbReference>
<accession>A0ABS8G9X6</accession>
<comment type="subunit">
    <text evidence="3 13">Monomer.</text>
</comment>
<evidence type="ECO:0000256" key="14">
    <source>
        <dbReference type="SAM" id="SignalP"/>
    </source>
</evidence>
<keyword evidence="12 13" id="KW-0449">Lipoprotein</keyword>
<evidence type="ECO:0000313" key="15">
    <source>
        <dbReference type="EMBL" id="MCC2616021.1"/>
    </source>
</evidence>
<protein>
    <recommendedName>
        <fullName evidence="4 13">Outer-membrane lipoprotein LolB</fullName>
    </recommendedName>
</protein>
<dbReference type="SUPFAM" id="SSF89392">
    <property type="entry name" value="Prokaryotic lipoproteins and lipoprotein localization factors"/>
    <property type="match status" value="1"/>
</dbReference>
<evidence type="ECO:0000256" key="3">
    <source>
        <dbReference type="ARBA" id="ARBA00011245"/>
    </source>
</evidence>
<evidence type="ECO:0000256" key="9">
    <source>
        <dbReference type="ARBA" id="ARBA00023139"/>
    </source>
</evidence>
<evidence type="ECO:0000256" key="6">
    <source>
        <dbReference type="ARBA" id="ARBA00022729"/>
    </source>
</evidence>
<evidence type="ECO:0000256" key="1">
    <source>
        <dbReference type="ARBA" id="ARBA00004459"/>
    </source>
</evidence>
<comment type="subcellular location">
    <subcellularLocation>
        <location evidence="1 13">Cell outer membrane</location>
        <topology evidence="1 13">Lipid-anchor</topology>
    </subcellularLocation>
</comment>
<name>A0ABS8G9X6_9ALTE</name>
<evidence type="ECO:0000256" key="7">
    <source>
        <dbReference type="ARBA" id="ARBA00022927"/>
    </source>
</evidence>
<evidence type="ECO:0000256" key="4">
    <source>
        <dbReference type="ARBA" id="ARBA00016202"/>
    </source>
</evidence>
<evidence type="ECO:0000256" key="8">
    <source>
        <dbReference type="ARBA" id="ARBA00023136"/>
    </source>
</evidence>
<keyword evidence="5 13" id="KW-0813">Transport</keyword>
<comment type="caution">
    <text evidence="15">The sequence shown here is derived from an EMBL/GenBank/DDBJ whole genome shotgun (WGS) entry which is preliminary data.</text>
</comment>
<evidence type="ECO:0000256" key="11">
    <source>
        <dbReference type="ARBA" id="ARBA00023237"/>
    </source>
</evidence>